<feature type="compositionally biased region" description="Low complexity" evidence="6">
    <location>
        <begin position="719"/>
        <end position="735"/>
    </location>
</feature>
<dbReference type="RefSeq" id="WP_093415346.1">
    <property type="nucleotide sequence ID" value="NZ_FOZX01000002.1"/>
</dbReference>
<feature type="compositionally biased region" description="Low complexity" evidence="6">
    <location>
        <begin position="987"/>
        <end position="1003"/>
    </location>
</feature>
<keyword evidence="7" id="KW-0472">Membrane</keyword>
<dbReference type="EC" id="2.7.13.3" evidence="2"/>
<sequence length="1034" mass="110510">MSGDRRSAGFLQWRNWSLPTKLAAVVLVPVLFAITLGVGQIQWQVQQADDYGRVAQVLDAEKQIEPLTSGLQRERNRAVDALVGDGQMSSYTDQIAATDKAAEDLRFVITDNDIYTDVVGERFTEARRALDALGAVRAGVQAHRVTAVQAIGAYSQAVRAGLALDRALTTSVADPRISSSATAMTDLLGLTEEVRLQQALVLSGLDDGSLDAATLDNLSGSRARLLSKINDAGSGVAKHWQQRLQQQLQVPAIVQRNQMLAAIISESTDNKSSGGFSVSREAWNSSSDGSAATIEGGRGELAAEIRSIAQGLADDASNRAGWDSVLLLASLIAAAGVIIMITRQLLGSLRELRIGALDAAEYDLPQAVTAVREGKGSDAEVPPLPVSTTEEVGQVARAFDEVNRQALRLAVEQADLRRGYSDAFVSVSRRSQALLERQLRLFEELEQDEEDPDQLSRLFQLDNLATRMRRNNENLMVLSGSDLARRFTQPTDLADVLRSAVSEIEQYPRIAVQPTPAVKLRGNTASDLVRLTAELMDNGANFSAPDTVVTVSSYQSGDGTVVLDILDNGIGMGDEDLAEANERLARVAEDDISTSRRMGLFVAGRLAARHGISVELHGGPDVEGVRATVLVPAEHVVSSQAGPSQAPPSAQPAQVNGHSLPGLHNPGTFPGSSSLAGPGSPLPQRMPDRNRPEDSGWQTQEPSFTGIQDSGAHDFSGHDFGAQDFGGQDFGAQDFSSQDYDNANQPTSLFEPIFPQDQGESSGQFDGTSFFEPAGGGQSNDFFTPAGPEDAPTNSFFGSSLDADRPAAEEAPEPAPEPVRNDLAGQWFMPAASDSVSETGEFHWPETRDGDSALFTSGASEDDEPQLTSSGLPQRKPRNKPAEPAEDAQQGGGQGRSAEDISKQLARGGVQFGSTDPDSAFKPWPPDPSEPAPELPEAKPWIPQTPEAQAWDFAADKAREAAEAAANPQETSFTSAGLPRRKPKANLVPGSVSSQSQQPSQPRRLQRDPNALRSRLSDFQGGVSRGRHRMTDEG</sequence>
<keyword evidence="4" id="KW-0808">Transferase</keyword>
<feature type="transmembrane region" description="Helical" evidence="7">
    <location>
        <begin position="21"/>
        <end position="43"/>
    </location>
</feature>
<dbReference type="InterPro" id="IPR036890">
    <property type="entry name" value="HATPase_C_sf"/>
</dbReference>
<feature type="region of interest" description="Disordered" evidence="6">
    <location>
        <begin position="637"/>
        <end position="1034"/>
    </location>
</feature>
<feature type="compositionally biased region" description="Basic and acidic residues" evidence="6">
    <location>
        <begin position="840"/>
        <end position="851"/>
    </location>
</feature>
<keyword evidence="5 9" id="KW-0418">Kinase</keyword>
<evidence type="ECO:0000256" key="6">
    <source>
        <dbReference type="SAM" id="MobiDB-lite"/>
    </source>
</evidence>
<feature type="compositionally biased region" description="Polar residues" evidence="6">
    <location>
        <begin position="696"/>
        <end position="708"/>
    </location>
</feature>
<evidence type="ECO:0000256" key="2">
    <source>
        <dbReference type="ARBA" id="ARBA00012438"/>
    </source>
</evidence>
<keyword evidence="10" id="KW-1185">Reference proteome</keyword>
<dbReference type="SUPFAM" id="SSF55874">
    <property type="entry name" value="ATPase domain of HSP90 chaperone/DNA topoisomerase II/histidine kinase"/>
    <property type="match status" value="1"/>
</dbReference>
<keyword evidence="3" id="KW-0597">Phosphoprotein</keyword>
<evidence type="ECO:0000256" key="7">
    <source>
        <dbReference type="SAM" id="Phobius"/>
    </source>
</evidence>
<evidence type="ECO:0000313" key="9">
    <source>
        <dbReference type="EMBL" id="SFS55881.1"/>
    </source>
</evidence>
<gene>
    <name evidence="9" type="ORF">SAMN05660874_01866</name>
</gene>
<keyword evidence="7" id="KW-1133">Transmembrane helix</keyword>
<feature type="compositionally biased region" description="Polar residues" evidence="6">
    <location>
        <begin position="736"/>
        <end position="748"/>
    </location>
</feature>
<feature type="compositionally biased region" description="Low complexity" evidence="6">
    <location>
        <begin position="670"/>
        <end position="683"/>
    </location>
</feature>
<evidence type="ECO:0000313" key="10">
    <source>
        <dbReference type="Proteomes" id="UP000198852"/>
    </source>
</evidence>
<proteinExistence type="predicted"/>
<dbReference type="GO" id="GO:0000160">
    <property type="term" value="P:phosphorelay signal transduction system"/>
    <property type="evidence" value="ECO:0007669"/>
    <property type="project" value="TreeGrafter"/>
</dbReference>
<organism evidence="9 10">
    <name type="scientific">Saccharopolyspora flava</name>
    <dbReference type="NCBI Taxonomy" id="95161"/>
    <lineage>
        <taxon>Bacteria</taxon>
        <taxon>Bacillati</taxon>
        <taxon>Actinomycetota</taxon>
        <taxon>Actinomycetes</taxon>
        <taxon>Pseudonocardiales</taxon>
        <taxon>Pseudonocardiaceae</taxon>
        <taxon>Saccharopolyspora</taxon>
    </lineage>
</organism>
<dbReference type="GO" id="GO:0005886">
    <property type="term" value="C:plasma membrane"/>
    <property type="evidence" value="ECO:0007669"/>
    <property type="project" value="TreeGrafter"/>
</dbReference>
<dbReference type="SMART" id="SM00387">
    <property type="entry name" value="HATPase_c"/>
    <property type="match status" value="1"/>
</dbReference>
<accession>A0A1I6QTV8</accession>
<dbReference type="PANTHER" id="PTHR45436:SF5">
    <property type="entry name" value="SENSOR HISTIDINE KINASE TRCS"/>
    <property type="match status" value="1"/>
</dbReference>
<name>A0A1I6QTV8_9PSEU</name>
<evidence type="ECO:0000256" key="1">
    <source>
        <dbReference type="ARBA" id="ARBA00000085"/>
    </source>
</evidence>
<dbReference type="AlphaFoldDB" id="A0A1I6QTV8"/>
<dbReference type="Pfam" id="PF08376">
    <property type="entry name" value="NIT"/>
    <property type="match status" value="1"/>
</dbReference>
<evidence type="ECO:0000259" key="8">
    <source>
        <dbReference type="SMART" id="SM00387"/>
    </source>
</evidence>
<evidence type="ECO:0000256" key="5">
    <source>
        <dbReference type="ARBA" id="ARBA00022777"/>
    </source>
</evidence>
<feature type="compositionally biased region" description="Pro residues" evidence="6">
    <location>
        <begin position="923"/>
        <end position="934"/>
    </location>
</feature>
<protein>
    <recommendedName>
        <fullName evidence="2">histidine kinase</fullName>
        <ecNumber evidence="2">2.7.13.3</ecNumber>
    </recommendedName>
</protein>
<dbReference type="Gene3D" id="3.30.565.10">
    <property type="entry name" value="Histidine kinase-like ATPase, C-terminal domain"/>
    <property type="match status" value="1"/>
</dbReference>
<dbReference type="STRING" id="95161.SAMN05660874_01866"/>
<evidence type="ECO:0000256" key="3">
    <source>
        <dbReference type="ARBA" id="ARBA00022553"/>
    </source>
</evidence>
<dbReference type="PANTHER" id="PTHR45436">
    <property type="entry name" value="SENSOR HISTIDINE KINASE YKOH"/>
    <property type="match status" value="1"/>
</dbReference>
<feature type="domain" description="Histidine kinase/HSP90-like ATPase" evidence="8">
    <location>
        <begin position="523"/>
        <end position="635"/>
    </location>
</feature>
<dbReference type="GO" id="GO:0004673">
    <property type="term" value="F:protein histidine kinase activity"/>
    <property type="evidence" value="ECO:0007669"/>
    <property type="project" value="UniProtKB-EC"/>
</dbReference>
<evidence type="ECO:0000256" key="4">
    <source>
        <dbReference type="ARBA" id="ARBA00022679"/>
    </source>
</evidence>
<dbReference type="Proteomes" id="UP000198852">
    <property type="component" value="Unassembled WGS sequence"/>
</dbReference>
<feature type="compositionally biased region" description="Polar residues" evidence="6">
    <location>
        <begin position="758"/>
        <end position="767"/>
    </location>
</feature>
<dbReference type="EMBL" id="FOZX01000002">
    <property type="protein sequence ID" value="SFS55881.1"/>
    <property type="molecule type" value="Genomic_DNA"/>
</dbReference>
<dbReference type="Pfam" id="PF02518">
    <property type="entry name" value="HATPase_c"/>
    <property type="match status" value="1"/>
</dbReference>
<keyword evidence="7" id="KW-0812">Transmembrane</keyword>
<dbReference type="InterPro" id="IPR003594">
    <property type="entry name" value="HATPase_dom"/>
</dbReference>
<dbReference type="InterPro" id="IPR050428">
    <property type="entry name" value="TCS_sensor_his_kinase"/>
</dbReference>
<comment type="catalytic activity">
    <reaction evidence="1">
        <text>ATP + protein L-histidine = ADP + protein N-phospho-L-histidine.</text>
        <dbReference type="EC" id="2.7.13.3"/>
    </reaction>
</comment>
<dbReference type="OrthoDB" id="3502710at2"/>
<reference evidence="10" key="1">
    <citation type="submission" date="2016-10" db="EMBL/GenBank/DDBJ databases">
        <authorList>
            <person name="Varghese N."/>
            <person name="Submissions S."/>
        </authorList>
    </citation>
    <scope>NUCLEOTIDE SEQUENCE [LARGE SCALE GENOMIC DNA]</scope>
    <source>
        <strain evidence="10">DSM 44771</strain>
    </source>
</reference>
<dbReference type="InterPro" id="IPR013587">
    <property type="entry name" value="Nitrate/nitrite_sensing"/>
</dbReference>